<evidence type="ECO:0000313" key="2">
    <source>
        <dbReference type="Proteomes" id="UP000186159"/>
    </source>
</evidence>
<proteinExistence type="predicted"/>
<dbReference type="EMBL" id="LJXR01000026">
    <property type="protein sequence ID" value="OKY20844.1"/>
    <property type="molecule type" value="Genomic_DNA"/>
</dbReference>
<organism evidence="1 2">
    <name type="scientific">Corynebacterium diphtheriae bv. gravis</name>
    <dbReference type="NCBI Taxonomy" id="1720349"/>
    <lineage>
        <taxon>Bacteria</taxon>
        <taxon>Bacillati</taxon>
        <taxon>Actinomycetota</taxon>
        <taxon>Actinomycetes</taxon>
        <taxon>Mycobacteriales</taxon>
        <taxon>Corynebacteriaceae</taxon>
        <taxon>Corynebacterium</taxon>
    </lineage>
</organism>
<dbReference type="GO" id="GO:0004806">
    <property type="term" value="F:triacylglycerol lipase activity"/>
    <property type="evidence" value="ECO:0007669"/>
    <property type="project" value="InterPro"/>
</dbReference>
<reference evidence="1 2" key="1">
    <citation type="submission" date="2015-09" db="EMBL/GenBank/DDBJ databases">
        <title>Genome sequencing of Corynebacterium diphtheriae Bv. Gravis strain DSM 44123.</title>
        <authorList>
            <person name="Sangal V."/>
            <person name="Burkovski A."/>
        </authorList>
    </citation>
    <scope>NUCLEOTIDE SEQUENCE [LARGE SCALE GENOMIC DNA]</scope>
    <source>
        <strain evidence="1 2">DSM 44123</strain>
    </source>
</reference>
<dbReference type="GO" id="GO:0016042">
    <property type="term" value="P:lipid catabolic process"/>
    <property type="evidence" value="ECO:0007669"/>
    <property type="project" value="InterPro"/>
</dbReference>
<sequence>MLDWLYSLYRKVLAYYAFKYNKLALLLIPKPAAQSTVPFSQLDTFYSPIPDANNTDAGMVLSEQELPIGVLNTLVKAKRIAYSSTHPNGQHTPTTATIFTPTSPWRVLGPRPAALLAPGTQGAGDQCAPSKLLTLGAEYEMLPTTLLLSRGGQ</sequence>
<dbReference type="PANTHER" id="PTHR34853">
    <property type="match status" value="1"/>
</dbReference>
<accession>A0AAX0IYG6</accession>
<dbReference type="AlphaFoldDB" id="A0AAX0IYG6"/>
<dbReference type="Gene3D" id="3.40.50.1820">
    <property type="entry name" value="alpha/beta hydrolase"/>
    <property type="match status" value="1"/>
</dbReference>
<dbReference type="PANTHER" id="PTHR34853:SF1">
    <property type="entry name" value="LIPASE 5"/>
    <property type="match status" value="1"/>
</dbReference>
<protein>
    <submittedName>
        <fullName evidence="1">Lipase</fullName>
    </submittedName>
</protein>
<gene>
    <name evidence="1" type="ORF">AOT42_06785</name>
</gene>
<name>A0AAX0IYG6_CORDP</name>
<dbReference type="InterPro" id="IPR005152">
    <property type="entry name" value="Lipase_secreted"/>
</dbReference>
<dbReference type="Proteomes" id="UP000186159">
    <property type="component" value="Unassembled WGS sequence"/>
</dbReference>
<comment type="caution">
    <text evidence="1">The sequence shown here is derived from an EMBL/GenBank/DDBJ whole genome shotgun (WGS) entry which is preliminary data.</text>
</comment>
<evidence type="ECO:0000313" key="1">
    <source>
        <dbReference type="EMBL" id="OKY20844.1"/>
    </source>
</evidence>
<dbReference type="InterPro" id="IPR029058">
    <property type="entry name" value="AB_hydrolase_fold"/>
</dbReference>